<evidence type="ECO:0000313" key="2">
    <source>
        <dbReference type="Proteomes" id="UP001168380"/>
    </source>
</evidence>
<keyword evidence="1" id="KW-0808">Transferase</keyword>
<dbReference type="GO" id="GO:0008168">
    <property type="term" value="F:methyltransferase activity"/>
    <property type="evidence" value="ECO:0007669"/>
    <property type="project" value="UniProtKB-KW"/>
</dbReference>
<dbReference type="Pfam" id="PF13489">
    <property type="entry name" value="Methyltransf_23"/>
    <property type="match status" value="1"/>
</dbReference>
<dbReference type="Proteomes" id="UP001168380">
    <property type="component" value="Unassembled WGS sequence"/>
</dbReference>
<name>A0ABT8TAY6_9GAMM</name>
<keyword evidence="2" id="KW-1185">Reference proteome</keyword>
<dbReference type="InterPro" id="IPR029063">
    <property type="entry name" value="SAM-dependent_MTases_sf"/>
</dbReference>
<dbReference type="CDD" id="cd02440">
    <property type="entry name" value="AdoMet_MTases"/>
    <property type="match status" value="1"/>
</dbReference>
<dbReference type="EC" id="2.1.-.-" evidence="1"/>
<evidence type="ECO:0000313" key="1">
    <source>
        <dbReference type="EMBL" id="MDO3381075.1"/>
    </source>
</evidence>
<dbReference type="GO" id="GO:0032259">
    <property type="term" value="P:methylation"/>
    <property type="evidence" value="ECO:0007669"/>
    <property type="project" value="UniProtKB-KW"/>
</dbReference>
<proteinExistence type="predicted"/>
<dbReference type="SUPFAM" id="SSF53335">
    <property type="entry name" value="S-adenosyl-L-methionine-dependent methyltransferases"/>
    <property type="match status" value="1"/>
</dbReference>
<dbReference type="RefSeq" id="WP_302711199.1">
    <property type="nucleotide sequence ID" value="NZ_JAULRT010000032.1"/>
</dbReference>
<comment type="caution">
    <text evidence="1">The sequence shown here is derived from an EMBL/GenBank/DDBJ whole genome shotgun (WGS) entry which is preliminary data.</text>
</comment>
<keyword evidence="1" id="KW-0489">Methyltransferase</keyword>
<accession>A0ABT8TAY6</accession>
<protein>
    <submittedName>
        <fullName evidence="1">Class I SAM-dependent methyltransferase</fullName>
        <ecNumber evidence="1">2.1.-.-</ecNumber>
    </submittedName>
</protein>
<dbReference type="EMBL" id="JAULRT010000032">
    <property type="protein sequence ID" value="MDO3381075.1"/>
    <property type="molecule type" value="Genomic_DNA"/>
</dbReference>
<sequence>MDFSKPATWISNQYSHPSEEIDAQFTYNSLELPIPSKRLRATVSGPELDRFLYIGSAWTQLSMQYTTNCTNPRVLDIGCGVGKMARHFCLLPQLEYIGFDIYWPAIEWCQYHFKKVYGNRFNFHHFDGISHMYNPKGRVPTRDFIFPCQNGSIDLAIGASILTHLYEGDISHYLKQTAASLSPNGVAIFSTHTPDEFCTFFPETPIPNNKDIVGNEQVMMISDDFLDTLALEAGLHLKDRPGRLCGQQISVFERSIK</sequence>
<dbReference type="Gene3D" id="3.40.50.150">
    <property type="entry name" value="Vaccinia Virus protein VP39"/>
    <property type="match status" value="1"/>
</dbReference>
<reference evidence="1" key="1">
    <citation type="submission" date="2023-07" db="EMBL/GenBank/DDBJ databases">
        <title>Gilvimarinus algae sp. nov., isolated from the surface of Kelp.</title>
        <authorList>
            <person name="Sun Y.Y."/>
            <person name="Gong Y."/>
            <person name="Du Z.J."/>
        </authorList>
    </citation>
    <scope>NUCLEOTIDE SEQUENCE</scope>
    <source>
        <strain evidence="1">SDUM040014</strain>
    </source>
</reference>
<gene>
    <name evidence="1" type="ORF">QWI16_02745</name>
</gene>
<organism evidence="1 2">
    <name type="scientific">Gilvimarinus algae</name>
    <dbReference type="NCBI Taxonomy" id="3058037"/>
    <lineage>
        <taxon>Bacteria</taxon>
        <taxon>Pseudomonadati</taxon>
        <taxon>Pseudomonadota</taxon>
        <taxon>Gammaproteobacteria</taxon>
        <taxon>Cellvibrionales</taxon>
        <taxon>Cellvibrionaceae</taxon>
        <taxon>Gilvimarinus</taxon>
    </lineage>
</organism>